<dbReference type="PANTHER" id="PTHR10424">
    <property type="entry name" value="VIRAL ENVELOPE PROTEIN"/>
    <property type="match status" value="1"/>
</dbReference>
<evidence type="ECO:0000313" key="4">
    <source>
        <dbReference type="Proteomes" id="UP000562415"/>
    </source>
</evidence>
<feature type="transmembrane region" description="Helical" evidence="2">
    <location>
        <begin position="202"/>
        <end position="220"/>
    </location>
</feature>
<proteinExistence type="predicted"/>
<dbReference type="Pfam" id="PF03708">
    <property type="entry name" value="Avian_gp85"/>
    <property type="match status" value="1"/>
</dbReference>
<gene>
    <name evidence="3" type="primary">Ervfrd1</name>
    <name evidence="3" type="ORF">PROATE_R15387</name>
</gene>
<name>A0A7K5G0V2_PROAR</name>
<feature type="non-terminal residue" evidence="3">
    <location>
        <position position="1"/>
    </location>
</feature>
<protein>
    <submittedName>
        <fullName evidence="3">SYCY2 protein</fullName>
    </submittedName>
</protein>
<dbReference type="InterPro" id="IPR005166">
    <property type="entry name" value="RSV_p95_env"/>
</dbReference>
<sequence length="221" mass="24112">SLALPKGVFLICGDCAWQGIPKNLLGGPCYLGRLSLLAPSIKLLNVRNRTRSKRALDALAATCNDSVTQIGKAGNLLASIFCPGCAAAIANANLQKLACWAAKQANLTSKVLTELLEDIDSNRKAILQNRAAIDFLLLAHGHGCEDFDGMCCFNLSDHLESIHAKLQELQEHVNKIRVETGLDNWLRGLGISRWLKPLLTEGFKLLMVIVIVLIIFHVVYS</sequence>
<dbReference type="OrthoDB" id="9838443at2759"/>
<dbReference type="Proteomes" id="UP000562415">
    <property type="component" value="Unassembled WGS sequence"/>
</dbReference>
<dbReference type="SUPFAM" id="SSF58069">
    <property type="entry name" value="Virus ectodomain"/>
    <property type="match status" value="1"/>
</dbReference>
<keyword evidence="2" id="KW-0812">Transmembrane</keyword>
<accession>A0A7K5G0V2</accession>
<evidence type="ECO:0000313" key="3">
    <source>
        <dbReference type="EMBL" id="NWS50574.1"/>
    </source>
</evidence>
<keyword evidence="1" id="KW-1015">Disulfide bond</keyword>
<keyword evidence="2" id="KW-1133">Transmembrane helix</keyword>
<dbReference type="AlphaFoldDB" id="A0A7K5G0V2"/>
<keyword evidence="2" id="KW-0472">Membrane</keyword>
<dbReference type="EMBL" id="VYZH01009584">
    <property type="protein sequence ID" value="NWS50574.1"/>
    <property type="molecule type" value="Genomic_DNA"/>
</dbReference>
<dbReference type="PANTHER" id="PTHR10424:SF73">
    <property type="entry name" value="ENDOGENOUS RETROVIRUS GROUP FC1 ENV POLYPROTEIN-RELATED"/>
    <property type="match status" value="1"/>
</dbReference>
<dbReference type="Gene3D" id="1.10.287.210">
    <property type="match status" value="1"/>
</dbReference>
<organism evidence="3 4">
    <name type="scientific">Probosciger aterrimus</name>
    <name type="common">Palm cockatoo</name>
    <dbReference type="NCBI Taxonomy" id="141839"/>
    <lineage>
        <taxon>Eukaryota</taxon>
        <taxon>Metazoa</taxon>
        <taxon>Chordata</taxon>
        <taxon>Craniata</taxon>
        <taxon>Vertebrata</taxon>
        <taxon>Euteleostomi</taxon>
        <taxon>Archelosauria</taxon>
        <taxon>Archosauria</taxon>
        <taxon>Dinosauria</taxon>
        <taxon>Saurischia</taxon>
        <taxon>Theropoda</taxon>
        <taxon>Coelurosauria</taxon>
        <taxon>Aves</taxon>
        <taxon>Neognathae</taxon>
        <taxon>Neoaves</taxon>
        <taxon>Telluraves</taxon>
        <taxon>Australaves</taxon>
        <taxon>Psittaciformes</taxon>
        <taxon>Cacatuidae</taxon>
        <taxon>Probosciger</taxon>
    </lineage>
</organism>
<keyword evidence="4" id="KW-1185">Reference proteome</keyword>
<evidence type="ECO:0000256" key="2">
    <source>
        <dbReference type="SAM" id="Phobius"/>
    </source>
</evidence>
<dbReference type="InterPro" id="IPR018154">
    <property type="entry name" value="TLV/ENV_coat_polyprotein"/>
</dbReference>
<comment type="caution">
    <text evidence="3">The sequence shown here is derived from an EMBL/GenBank/DDBJ whole genome shotgun (WGS) entry which is preliminary data.</text>
</comment>
<feature type="non-terminal residue" evidence="3">
    <location>
        <position position="221"/>
    </location>
</feature>
<reference evidence="3 4" key="1">
    <citation type="submission" date="2019-09" db="EMBL/GenBank/DDBJ databases">
        <title>Bird 10,000 Genomes (B10K) Project - Family phase.</title>
        <authorList>
            <person name="Zhang G."/>
        </authorList>
    </citation>
    <scope>NUCLEOTIDE SEQUENCE [LARGE SCALE GENOMIC DNA]</scope>
    <source>
        <strain evidence="3">B10K-DU-017-47</strain>
    </source>
</reference>
<evidence type="ECO:0000256" key="1">
    <source>
        <dbReference type="ARBA" id="ARBA00023157"/>
    </source>
</evidence>